<dbReference type="KEGG" id="cap:CLDAP_13300"/>
<feature type="domain" description="ABC transmembrane type-1" evidence="9">
    <location>
        <begin position="89"/>
        <end position="304"/>
    </location>
</feature>
<evidence type="ECO:0000313" key="11">
    <source>
        <dbReference type="Proteomes" id="UP000007880"/>
    </source>
</evidence>
<evidence type="ECO:0000256" key="4">
    <source>
        <dbReference type="ARBA" id="ARBA00022692"/>
    </source>
</evidence>
<evidence type="ECO:0000256" key="7">
    <source>
        <dbReference type="RuleBase" id="RU363032"/>
    </source>
</evidence>
<evidence type="ECO:0000256" key="3">
    <source>
        <dbReference type="ARBA" id="ARBA00022475"/>
    </source>
</evidence>
<evidence type="ECO:0000256" key="5">
    <source>
        <dbReference type="ARBA" id="ARBA00022989"/>
    </source>
</evidence>
<keyword evidence="4 7" id="KW-0812">Transmembrane</keyword>
<feature type="transmembrane region" description="Helical" evidence="7">
    <location>
        <begin position="176"/>
        <end position="198"/>
    </location>
</feature>
<organism evidence="10 11">
    <name type="scientific">Caldilinea aerophila (strain DSM 14535 / JCM 11387 / NBRC 104270 / STL-6-O1)</name>
    <dbReference type="NCBI Taxonomy" id="926550"/>
    <lineage>
        <taxon>Bacteria</taxon>
        <taxon>Bacillati</taxon>
        <taxon>Chloroflexota</taxon>
        <taxon>Caldilineae</taxon>
        <taxon>Caldilineales</taxon>
        <taxon>Caldilineaceae</taxon>
        <taxon>Caldilinea</taxon>
    </lineage>
</organism>
<keyword evidence="3" id="KW-1003">Cell membrane</keyword>
<keyword evidence="6 7" id="KW-0472">Membrane</keyword>
<keyword evidence="2 7" id="KW-0813">Transport</keyword>
<comment type="subcellular location">
    <subcellularLocation>
        <location evidence="1 7">Cell membrane</location>
        <topology evidence="1 7">Multi-pass membrane protein</topology>
    </subcellularLocation>
</comment>
<proteinExistence type="inferred from homology"/>
<dbReference type="eggNOG" id="COG1175">
    <property type="taxonomic scope" value="Bacteria"/>
</dbReference>
<dbReference type="PANTHER" id="PTHR30193">
    <property type="entry name" value="ABC TRANSPORTER PERMEASE PROTEIN"/>
    <property type="match status" value="1"/>
</dbReference>
<dbReference type="GO" id="GO:0055085">
    <property type="term" value="P:transmembrane transport"/>
    <property type="evidence" value="ECO:0007669"/>
    <property type="project" value="InterPro"/>
</dbReference>
<evidence type="ECO:0000259" key="9">
    <source>
        <dbReference type="PROSITE" id="PS50928"/>
    </source>
</evidence>
<feature type="transmembrane region" description="Helical" evidence="7">
    <location>
        <begin position="283"/>
        <end position="305"/>
    </location>
</feature>
<dbReference type="InterPro" id="IPR035906">
    <property type="entry name" value="MetI-like_sf"/>
</dbReference>
<dbReference type="EMBL" id="AP012337">
    <property type="protein sequence ID" value="BAL99369.1"/>
    <property type="molecule type" value="Genomic_DNA"/>
</dbReference>
<evidence type="ECO:0000256" key="8">
    <source>
        <dbReference type="SAM" id="MobiDB-lite"/>
    </source>
</evidence>
<dbReference type="HOGENOM" id="CLU_016047_0_2_0"/>
<dbReference type="OrthoDB" id="2168559at2"/>
<evidence type="ECO:0000313" key="10">
    <source>
        <dbReference type="EMBL" id="BAL99369.1"/>
    </source>
</evidence>
<dbReference type="PROSITE" id="PS50928">
    <property type="entry name" value="ABC_TM1"/>
    <property type="match status" value="1"/>
</dbReference>
<keyword evidence="5 7" id="KW-1133">Transmembrane helix</keyword>
<evidence type="ECO:0000256" key="6">
    <source>
        <dbReference type="ARBA" id="ARBA00023136"/>
    </source>
</evidence>
<reference evidence="10 11" key="1">
    <citation type="submission" date="2012-02" db="EMBL/GenBank/DDBJ databases">
        <title>Complete genome sequence of Caldilinea aerophila DSM 14535 (= NBRC 102666).</title>
        <authorList>
            <person name="Oguchi A."/>
            <person name="Hosoyama A."/>
            <person name="Sekine M."/>
            <person name="Fukai R."/>
            <person name="Kato Y."/>
            <person name="Nakamura S."/>
            <person name="Hanada S."/>
            <person name="Yamazaki S."/>
            <person name="Fujita N."/>
        </authorList>
    </citation>
    <scope>NUCLEOTIDE SEQUENCE [LARGE SCALE GENOMIC DNA]</scope>
    <source>
        <strain evidence="11">DSM 14535 / JCM 11387 / NBRC 104270 / STL-6-O1</strain>
    </source>
</reference>
<dbReference type="STRING" id="926550.CLDAP_13300"/>
<dbReference type="Proteomes" id="UP000007880">
    <property type="component" value="Chromosome"/>
</dbReference>
<evidence type="ECO:0000256" key="2">
    <source>
        <dbReference type="ARBA" id="ARBA00022448"/>
    </source>
</evidence>
<dbReference type="PANTHER" id="PTHR30193:SF1">
    <property type="entry name" value="ABC TRANSPORTER PERMEASE PROTEIN YESP-RELATED"/>
    <property type="match status" value="1"/>
</dbReference>
<gene>
    <name evidence="10" type="ordered locus">CLDAP_13300</name>
</gene>
<dbReference type="CDD" id="cd06261">
    <property type="entry name" value="TM_PBP2"/>
    <property type="match status" value="1"/>
</dbReference>
<dbReference type="RefSeq" id="WP_014432609.1">
    <property type="nucleotide sequence ID" value="NC_017079.1"/>
</dbReference>
<accession>I0I282</accession>
<dbReference type="SUPFAM" id="SSF161098">
    <property type="entry name" value="MetI-like"/>
    <property type="match status" value="1"/>
</dbReference>
<feature type="transmembrane region" description="Helical" evidence="7">
    <location>
        <begin position="127"/>
        <end position="147"/>
    </location>
</feature>
<feature type="transmembrane region" description="Helical" evidence="7">
    <location>
        <begin position="93"/>
        <end position="115"/>
    </location>
</feature>
<feature type="region of interest" description="Disordered" evidence="8">
    <location>
        <begin position="1"/>
        <end position="20"/>
    </location>
</feature>
<protein>
    <submittedName>
        <fullName evidence="10">Putative ABC transporter permease protein</fullName>
    </submittedName>
</protein>
<dbReference type="AlphaFoldDB" id="I0I282"/>
<feature type="transmembrane region" description="Helical" evidence="7">
    <location>
        <begin position="229"/>
        <end position="249"/>
    </location>
</feature>
<dbReference type="Gene3D" id="1.10.3720.10">
    <property type="entry name" value="MetI-like"/>
    <property type="match status" value="1"/>
</dbReference>
<evidence type="ECO:0000256" key="1">
    <source>
        <dbReference type="ARBA" id="ARBA00004651"/>
    </source>
</evidence>
<name>I0I282_CALAS</name>
<dbReference type="InterPro" id="IPR000515">
    <property type="entry name" value="MetI-like"/>
</dbReference>
<dbReference type="InterPro" id="IPR051393">
    <property type="entry name" value="ABC_transporter_permease"/>
</dbReference>
<sequence length="319" mass="35431">MSVISKAASPPGPRTRTGGSRALARREAMWGYLFISPFILGLLAFTLIPTVATFVMSFTNFNLSGAGTQFVGASNYQRLFRDPQVWSSLLVTIRFAAIALPVGLILPFGLAVLLNSESLRAKGLFRTLFYFPYIVPFVAAIFVWGALLNSETGWINQFLRWVGVANPPNWLNSTVWIYPALVILGLWGIGNAMLIFLASLQGVPTELYDAAKIDGAGWWGQMFNVTLPMISPVIFYNLTLSLIGLFQYFTVPLVLNQGTGAPGGATMFYNLYLYKTFFTYQNMAYGATMAWLLFVIILAVTLVLFQTAKYWVYYAAETR</sequence>
<comment type="similarity">
    <text evidence="7">Belongs to the binding-protein-dependent transport system permease family.</text>
</comment>
<keyword evidence="11" id="KW-1185">Reference proteome</keyword>
<dbReference type="Pfam" id="PF00528">
    <property type="entry name" value="BPD_transp_1"/>
    <property type="match status" value="1"/>
</dbReference>
<dbReference type="GO" id="GO:0005886">
    <property type="term" value="C:plasma membrane"/>
    <property type="evidence" value="ECO:0007669"/>
    <property type="project" value="UniProtKB-SubCell"/>
</dbReference>
<feature type="transmembrane region" description="Helical" evidence="7">
    <location>
        <begin position="30"/>
        <end position="55"/>
    </location>
</feature>